<dbReference type="EMBL" id="FRAH01000084">
    <property type="protein sequence ID" value="SHL25344.1"/>
    <property type="molecule type" value="Genomic_DNA"/>
</dbReference>
<protein>
    <submittedName>
        <fullName evidence="1">Uncharacterized protein</fullName>
    </submittedName>
</protein>
<evidence type="ECO:0000313" key="1">
    <source>
        <dbReference type="EMBL" id="SHL25344.1"/>
    </source>
</evidence>
<keyword evidence="2" id="KW-1185">Reference proteome</keyword>
<gene>
    <name evidence="1" type="ORF">SAMN02745138_03140</name>
</gene>
<evidence type="ECO:0000313" key="2">
    <source>
        <dbReference type="Proteomes" id="UP000183975"/>
    </source>
</evidence>
<organism evidence="1 2">
    <name type="scientific">Anaerotignum lactatifermentans DSM 14214</name>
    <dbReference type="NCBI Taxonomy" id="1121323"/>
    <lineage>
        <taxon>Bacteria</taxon>
        <taxon>Bacillati</taxon>
        <taxon>Bacillota</taxon>
        <taxon>Clostridia</taxon>
        <taxon>Lachnospirales</taxon>
        <taxon>Anaerotignaceae</taxon>
        <taxon>Anaerotignum</taxon>
    </lineage>
</organism>
<name>A0A1M6Z494_9FIRM</name>
<accession>A0A1M6Z494</accession>
<dbReference type="OrthoDB" id="2061882at2"/>
<proteinExistence type="predicted"/>
<dbReference type="AlphaFoldDB" id="A0A1M6Z494"/>
<sequence>MLGFHSDGIRLFGASDTLKANLKKRKLPLVGSTTGNTLVFAIDDETVIHKRPYNISFAAASTPWFVCGLTGVPEYPQALPFDSEHDLTAFITAMYYASQEFLHLDIELSFIKQTLGADPTKVIRAYEESDFDKIPKGTPVICFYFGNGGFLETDRIFHVLTGDHGLDMGQVTLAGSFASKQSLLVAFALAEKSE</sequence>
<dbReference type="Proteomes" id="UP000183975">
    <property type="component" value="Unassembled WGS sequence"/>
</dbReference>
<dbReference type="RefSeq" id="WP_072853328.1">
    <property type="nucleotide sequence ID" value="NZ_FRAH01000084.1"/>
</dbReference>
<reference evidence="1 2" key="1">
    <citation type="submission" date="2016-11" db="EMBL/GenBank/DDBJ databases">
        <authorList>
            <person name="Jaros S."/>
            <person name="Januszkiewicz K."/>
            <person name="Wedrychowicz H."/>
        </authorList>
    </citation>
    <scope>NUCLEOTIDE SEQUENCE [LARGE SCALE GENOMIC DNA]</scope>
    <source>
        <strain evidence="1 2">DSM 14214</strain>
    </source>
</reference>